<evidence type="ECO:0000256" key="1">
    <source>
        <dbReference type="ARBA" id="ARBA00004496"/>
    </source>
</evidence>
<dbReference type="EMBL" id="SLWQ01000001">
    <property type="protein sequence ID" value="TCO43305.1"/>
    <property type="molecule type" value="Genomic_DNA"/>
</dbReference>
<dbReference type="Proteomes" id="UP000294862">
    <property type="component" value="Unassembled WGS sequence"/>
</dbReference>
<dbReference type="GO" id="GO:0003700">
    <property type="term" value="F:DNA-binding transcription factor activity"/>
    <property type="evidence" value="ECO:0007669"/>
    <property type="project" value="TreeGrafter"/>
</dbReference>
<comment type="caution">
    <text evidence="14">The sequence shown here is derived from an EMBL/GenBank/DDBJ whole genome shotgun (WGS) entry which is preliminary data.</text>
</comment>
<dbReference type="InterPro" id="IPR050397">
    <property type="entry name" value="Env_Response_Regulators"/>
</dbReference>
<dbReference type="InterPro" id="IPR036390">
    <property type="entry name" value="WH_DNA-bd_sf"/>
</dbReference>
<keyword evidence="5" id="KW-0021">Allosteric enzyme</keyword>
<dbReference type="OrthoDB" id="7643467at2"/>
<dbReference type="GO" id="GO:0003677">
    <property type="term" value="F:DNA binding"/>
    <property type="evidence" value="ECO:0007669"/>
    <property type="project" value="UniProtKB-KW"/>
</dbReference>
<accession>A0A4R2IKR8</accession>
<evidence type="ECO:0000256" key="6">
    <source>
        <dbReference type="ARBA" id="ARBA00022636"/>
    </source>
</evidence>
<proteinExistence type="predicted"/>
<dbReference type="RefSeq" id="WP_131993543.1">
    <property type="nucleotide sequence ID" value="NZ_JACGXM010000002.1"/>
</dbReference>
<evidence type="ECO:0000313" key="15">
    <source>
        <dbReference type="Proteomes" id="UP000294862"/>
    </source>
</evidence>
<dbReference type="CDD" id="cd00038">
    <property type="entry name" value="CAP_ED"/>
    <property type="match status" value="1"/>
</dbReference>
<feature type="domain" description="HTH crp-type" evidence="13">
    <location>
        <begin position="154"/>
        <end position="227"/>
    </location>
</feature>
<name>A0A4R2IKR8_9GAMM</name>
<organism evidence="14 15">
    <name type="scientific">Dokdonella fugitiva</name>
    <dbReference type="NCBI Taxonomy" id="328517"/>
    <lineage>
        <taxon>Bacteria</taxon>
        <taxon>Pseudomonadati</taxon>
        <taxon>Pseudomonadota</taxon>
        <taxon>Gammaproteobacteria</taxon>
        <taxon>Lysobacterales</taxon>
        <taxon>Rhodanobacteraceae</taxon>
        <taxon>Dokdonella</taxon>
    </lineage>
</organism>
<keyword evidence="10" id="KW-0010">Activator</keyword>
<dbReference type="PROSITE" id="PS51063">
    <property type="entry name" value="HTH_CRP_2"/>
    <property type="match status" value="1"/>
</dbReference>
<dbReference type="Pfam" id="PF13545">
    <property type="entry name" value="HTH_Crp_2"/>
    <property type="match status" value="1"/>
</dbReference>
<dbReference type="SMART" id="SM00419">
    <property type="entry name" value="HTH_CRP"/>
    <property type="match status" value="1"/>
</dbReference>
<evidence type="ECO:0000259" key="13">
    <source>
        <dbReference type="PROSITE" id="PS51063"/>
    </source>
</evidence>
<evidence type="ECO:0000256" key="3">
    <source>
        <dbReference type="ARBA" id="ARBA00020769"/>
    </source>
</evidence>
<evidence type="ECO:0000256" key="12">
    <source>
        <dbReference type="ARBA" id="ARBA00031697"/>
    </source>
</evidence>
<dbReference type="SMART" id="SM00100">
    <property type="entry name" value="cNMP"/>
    <property type="match status" value="1"/>
</dbReference>
<evidence type="ECO:0000256" key="4">
    <source>
        <dbReference type="ARBA" id="ARBA00022491"/>
    </source>
</evidence>
<dbReference type="PANTHER" id="PTHR24567:SF75">
    <property type="entry name" value="FUMARATE AND NITRATE REDUCTION REGULATORY PROTEIN"/>
    <property type="match status" value="1"/>
</dbReference>
<evidence type="ECO:0000256" key="7">
    <source>
        <dbReference type="ARBA" id="ARBA00023015"/>
    </source>
</evidence>
<keyword evidence="8" id="KW-0843">Virulence</keyword>
<comment type="subcellular location">
    <subcellularLocation>
        <location evidence="1">Cytoplasm</location>
    </subcellularLocation>
</comment>
<dbReference type="PRINTS" id="PR00034">
    <property type="entry name" value="HTHCRP"/>
</dbReference>
<keyword evidence="7" id="KW-0805">Transcription regulation</keyword>
<dbReference type="Gene3D" id="2.60.120.10">
    <property type="entry name" value="Jelly Rolls"/>
    <property type="match status" value="1"/>
</dbReference>
<dbReference type="InterPro" id="IPR000595">
    <property type="entry name" value="cNMP-bd_dom"/>
</dbReference>
<dbReference type="GO" id="GO:0003824">
    <property type="term" value="F:catalytic activity"/>
    <property type="evidence" value="ECO:0007669"/>
    <property type="project" value="UniProtKB-KW"/>
</dbReference>
<dbReference type="InterPro" id="IPR012318">
    <property type="entry name" value="HTH_CRP"/>
</dbReference>
<keyword evidence="11" id="KW-0804">Transcription</keyword>
<dbReference type="GO" id="GO:0005829">
    <property type="term" value="C:cytosol"/>
    <property type="evidence" value="ECO:0007669"/>
    <property type="project" value="TreeGrafter"/>
</dbReference>
<dbReference type="SUPFAM" id="SSF46785">
    <property type="entry name" value="Winged helix' DNA-binding domain"/>
    <property type="match status" value="1"/>
</dbReference>
<dbReference type="PANTHER" id="PTHR24567">
    <property type="entry name" value="CRP FAMILY TRANSCRIPTIONAL REGULATORY PROTEIN"/>
    <property type="match status" value="1"/>
</dbReference>
<dbReference type="InterPro" id="IPR018490">
    <property type="entry name" value="cNMP-bd_dom_sf"/>
</dbReference>
<gene>
    <name evidence="14" type="ORF">EV148_101728</name>
</gene>
<dbReference type="InterPro" id="IPR014710">
    <property type="entry name" value="RmlC-like_jellyroll"/>
</dbReference>
<keyword evidence="9" id="KW-0238">DNA-binding</keyword>
<evidence type="ECO:0000256" key="10">
    <source>
        <dbReference type="ARBA" id="ARBA00023159"/>
    </source>
</evidence>
<dbReference type="FunFam" id="1.10.10.10:FF:000028">
    <property type="entry name" value="Fumarate/nitrate reduction transcriptional regulator Fnr"/>
    <property type="match status" value="1"/>
</dbReference>
<protein>
    <recommendedName>
        <fullName evidence="3">CRP-like protein Clp</fullName>
    </recommendedName>
    <alternativeName>
        <fullName evidence="12">Catabolite activation-like protein</fullName>
    </alternativeName>
</protein>
<evidence type="ECO:0000256" key="8">
    <source>
        <dbReference type="ARBA" id="ARBA00023026"/>
    </source>
</evidence>
<reference evidence="14 15" key="1">
    <citation type="journal article" date="2015" name="Stand. Genomic Sci.">
        <title>Genomic Encyclopedia of Bacterial and Archaeal Type Strains, Phase III: the genomes of soil and plant-associated and newly described type strains.</title>
        <authorList>
            <person name="Whitman W.B."/>
            <person name="Woyke T."/>
            <person name="Klenk H.P."/>
            <person name="Zhou Y."/>
            <person name="Lilburn T.G."/>
            <person name="Beck B.J."/>
            <person name="De Vos P."/>
            <person name="Vandamme P."/>
            <person name="Eisen J.A."/>
            <person name="Garrity G."/>
            <person name="Hugenholtz P."/>
            <person name="Kyrpides N.C."/>
        </authorList>
    </citation>
    <scope>NUCLEOTIDE SEQUENCE [LARGE SCALE GENOMIC DNA]</scope>
    <source>
        <strain evidence="14 15">A3</strain>
    </source>
</reference>
<evidence type="ECO:0000256" key="5">
    <source>
        <dbReference type="ARBA" id="ARBA00022533"/>
    </source>
</evidence>
<dbReference type="Pfam" id="PF00027">
    <property type="entry name" value="cNMP_binding"/>
    <property type="match status" value="1"/>
</dbReference>
<comment type="subunit">
    <text evidence="2">Homodimer.</text>
</comment>
<keyword evidence="6" id="KW-0973">c-di-GMP</keyword>
<evidence type="ECO:0000256" key="9">
    <source>
        <dbReference type="ARBA" id="ARBA00023125"/>
    </source>
</evidence>
<sequence length="240" mass="26771">MYANEATNRGPLAQAPRPAFEARDDIGIEELREHVRVGRRKVAAGQHVYRAGQPFHALFLVNFGCLKTSELADDGREQVTGFRMRGDLLGVESIGLARYACDVVALEDSEVWELPYPPMLTACLRVPALQARLTESLAAEIRRDRQWMLTLGTLGAESRVAAFLLDLADRHARIGLDPNRFVLRMCRIDMANYLALKHETVSRVLSHLADRGFIDVRRRDVTILDADALARAASDQAAVH</sequence>
<evidence type="ECO:0000313" key="14">
    <source>
        <dbReference type="EMBL" id="TCO43305.1"/>
    </source>
</evidence>
<dbReference type="InterPro" id="IPR036388">
    <property type="entry name" value="WH-like_DNA-bd_sf"/>
</dbReference>
<keyword evidence="15" id="KW-1185">Reference proteome</keyword>
<dbReference type="AlphaFoldDB" id="A0A4R2IKR8"/>
<evidence type="ECO:0000256" key="11">
    <source>
        <dbReference type="ARBA" id="ARBA00023163"/>
    </source>
</evidence>
<dbReference type="SUPFAM" id="SSF51206">
    <property type="entry name" value="cAMP-binding domain-like"/>
    <property type="match status" value="1"/>
</dbReference>
<evidence type="ECO:0000256" key="2">
    <source>
        <dbReference type="ARBA" id="ARBA00011738"/>
    </source>
</evidence>
<keyword evidence="4" id="KW-0678">Repressor</keyword>
<dbReference type="Gene3D" id="1.10.10.10">
    <property type="entry name" value="Winged helix-like DNA-binding domain superfamily/Winged helix DNA-binding domain"/>
    <property type="match status" value="1"/>
</dbReference>